<comment type="caution">
    <text evidence="2">The sequence shown here is derived from an EMBL/GenBank/DDBJ whole genome shotgun (WGS) entry which is preliminary data.</text>
</comment>
<proteinExistence type="predicted"/>
<evidence type="ECO:0000313" key="2">
    <source>
        <dbReference type="EMBL" id="KAG6592293.1"/>
    </source>
</evidence>
<feature type="compositionally biased region" description="Basic and acidic residues" evidence="1">
    <location>
        <begin position="227"/>
        <end position="259"/>
    </location>
</feature>
<sequence>MCSRISGRHTSFGSTFGSRLASSHGSQAFGLGWRRLSVAAYVSFWSRVQTERSGSSAVSCKQSPNEGEFLDYQSSELRTANSECFLTHSGGWDSKSPRIVNCPSLEPETALASRPELNLEPKPDPKSKIGCEAESFLESEDKLVEEKHLESDNGRREVESENLDQVQKDSFVVEAELLDKSMDDEHDVVADEGYKLEDSLVGEREQGNGMDDKNSLESSVQLDDECKESKDLDQEVKTRDFDVSDKEVEKEMSDGETTKTTKTPTQNFRDKGKRVAETSKNKKKKKKSGRTAQDEDDLDKILAELGEGPTISKQADPPLSSQEAKVENPPDLVTPPDASAKKEAEEESTDDCR</sequence>
<dbReference type="EMBL" id="JAGKQH010000009">
    <property type="protein sequence ID" value="KAG6592293.1"/>
    <property type="molecule type" value="Genomic_DNA"/>
</dbReference>
<feature type="region of interest" description="Disordered" evidence="1">
    <location>
        <begin position="146"/>
        <end position="353"/>
    </location>
</feature>
<evidence type="ECO:0000256" key="1">
    <source>
        <dbReference type="SAM" id="MobiDB-lite"/>
    </source>
</evidence>
<feature type="compositionally biased region" description="Basic and acidic residues" evidence="1">
    <location>
        <begin position="146"/>
        <end position="159"/>
    </location>
</feature>
<accession>A0AAV6N796</accession>
<protein>
    <submittedName>
        <fullName evidence="2">Uncharacterized protein</fullName>
    </submittedName>
</protein>
<feature type="non-terminal residue" evidence="2">
    <location>
        <position position="1"/>
    </location>
</feature>
<dbReference type="Proteomes" id="UP000685013">
    <property type="component" value="Chromosome 9"/>
</dbReference>
<evidence type="ECO:0000313" key="3">
    <source>
        <dbReference type="Proteomes" id="UP000685013"/>
    </source>
</evidence>
<feature type="compositionally biased region" description="Basic and acidic residues" evidence="1">
    <location>
        <begin position="268"/>
        <end position="280"/>
    </location>
</feature>
<keyword evidence="3" id="KW-1185">Reference proteome</keyword>
<name>A0AAV6N796_9ROSI</name>
<organism evidence="2 3">
    <name type="scientific">Cucurbita argyrosperma subsp. sororia</name>
    <dbReference type="NCBI Taxonomy" id="37648"/>
    <lineage>
        <taxon>Eukaryota</taxon>
        <taxon>Viridiplantae</taxon>
        <taxon>Streptophyta</taxon>
        <taxon>Embryophyta</taxon>
        <taxon>Tracheophyta</taxon>
        <taxon>Spermatophyta</taxon>
        <taxon>Magnoliopsida</taxon>
        <taxon>eudicotyledons</taxon>
        <taxon>Gunneridae</taxon>
        <taxon>Pentapetalae</taxon>
        <taxon>rosids</taxon>
        <taxon>fabids</taxon>
        <taxon>Cucurbitales</taxon>
        <taxon>Cucurbitaceae</taxon>
        <taxon>Cucurbiteae</taxon>
        <taxon>Cucurbita</taxon>
    </lineage>
</organism>
<feature type="compositionally biased region" description="Basic and acidic residues" evidence="1">
    <location>
        <begin position="177"/>
        <end position="215"/>
    </location>
</feature>
<feature type="compositionally biased region" description="Basic and acidic residues" evidence="1">
    <location>
        <begin position="339"/>
        <end position="353"/>
    </location>
</feature>
<gene>
    <name evidence="2" type="ORF">SDJN03_14639</name>
</gene>
<dbReference type="AlphaFoldDB" id="A0AAV6N796"/>
<reference evidence="2 3" key="1">
    <citation type="journal article" date="2021" name="Hortic Res">
        <title>The domestication of Cucurbita argyrosperma as revealed by the genome of its wild relative.</title>
        <authorList>
            <person name="Barrera-Redondo J."/>
            <person name="Sanchez-de la Vega G."/>
            <person name="Aguirre-Liguori J.A."/>
            <person name="Castellanos-Morales G."/>
            <person name="Gutierrez-Guerrero Y.T."/>
            <person name="Aguirre-Dugua X."/>
            <person name="Aguirre-Planter E."/>
            <person name="Tenaillon M.I."/>
            <person name="Lira-Saade R."/>
            <person name="Eguiarte L.E."/>
        </authorList>
    </citation>
    <scope>NUCLEOTIDE SEQUENCE [LARGE SCALE GENOMIC DNA]</scope>
    <source>
        <strain evidence="2">JBR-2021</strain>
    </source>
</reference>